<reference evidence="3" key="1">
    <citation type="submission" date="2018-05" db="EMBL/GenBank/DDBJ databases">
        <authorList>
            <person name="Lanie J.A."/>
            <person name="Ng W.-L."/>
            <person name="Kazmierczak K.M."/>
            <person name="Andrzejewski T.M."/>
            <person name="Davidsen T.M."/>
            <person name="Wayne K.J."/>
            <person name="Tettelin H."/>
            <person name="Glass J.I."/>
            <person name="Rusch D."/>
            <person name="Podicherti R."/>
            <person name="Tsui H.-C.T."/>
            <person name="Winkler M.E."/>
        </authorList>
    </citation>
    <scope>NUCLEOTIDE SEQUENCE</scope>
</reference>
<evidence type="ECO:0000259" key="2">
    <source>
        <dbReference type="Pfam" id="PF01364"/>
    </source>
</evidence>
<gene>
    <name evidence="3" type="ORF">METZ01_LOCUS395820</name>
</gene>
<dbReference type="Pfam" id="PF01364">
    <property type="entry name" value="Peptidase_C25"/>
    <property type="match status" value="1"/>
</dbReference>
<evidence type="ECO:0000313" key="3">
    <source>
        <dbReference type="EMBL" id="SVD42966.1"/>
    </source>
</evidence>
<feature type="domain" description="Gingipain" evidence="2">
    <location>
        <begin position="55"/>
        <end position="227"/>
    </location>
</feature>
<dbReference type="AlphaFoldDB" id="A0A382V8T9"/>
<dbReference type="GO" id="GO:0006508">
    <property type="term" value="P:proteolysis"/>
    <property type="evidence" value="ECO:0007669"/>
    <property type="project" value="InterPro"/>
</dbReference>
<sequence length="244" mass="26917">MSFAAISFLFGEGVTFRGKTKDQLMGQAIPLAFANMITNNYNILPSQINPQRGSFLIIAPDGIMNYLGDFVAFKNSQGYDVDVVSLSEAGGSATTVKTTIESKLAEDPMLEYVLLIGDVDGFAAFPSFYYGPDNDVSDQKYTHIIGGDNVPDVFIGRLSIDSLSDFAVILSKTINYARDPLAYDSGWLDRGLIVAGNYSNTYPIPITPKWTSYWLRDELLDYGYSQIDTVFYPPVQQGAPYIIQ</sequence>
<accession>A0A382V8T9</accession>
<dbReference type="GO" id="GO:0008234">
    <property type="term" value="F:cysteine-type peptidase activity"/>
    <property type="evidence" value="ECO:0007669"/>
    <property type="project" value="InterPro"/>
</dbReference>
<protein>
    <recommendedName>
        <fullName evidence="2">Gingipain domain-containing protein</fullName>
    </recommendedName>
</protein>
<keyword evidence="1" id="KW-0732">Signal</keyword>
<dbReference type="EMBL" id="UINC01150097">
    <property type="protein sequence ID" value="SVD42966.1"/>
    <property type="molecule type" value="Genomic_DNA"/>
</dbReference>
<dbReference type="InterPro" id="IPR029030">
    <property type="entry name" value="Caspase-like_dom_sf"/>
</dbReference>
<feature type="non-terminal residue" evidence="3">
    <location>
        <position position="244"/>
    </location>
</feature>
<evidence type="ECO:0000256" key="1">
    <source>
        <dbReference type="ARBA" id="ARBA00022729"/>
    </source>
</evidence>
<dbReference type="Gene3D" id="3.40.50.10390">
    <property type="entry name" value="Gingipain r, domain 1"/>
    <property type="match status" value="1"/>
</dbReference>
<dbReference type="InterPro" id="IPR029031">
    <property type="entry name" value="Gingipain_N_sf"/>
</dbReference>
<dbReference type="SUPFAM" id="SSF52129">
    <property type="entry name" value="Caspase-like"/>
    <property type="match status" value="1"/>
</dbReference>
<organism evidence="3">
    <name type="scientific">marine metagenome</name>
    <dbReference type="NCBI Taxonomy" id="408172"/>
    <lineage>
        <taxon>unclassified sequences</taxon>
        <taxon>metagenomes</taxon>
        <taxon>ecological metagenomes</taxon>
    </lineage>
</organism>
<dbReference type="InterPro" id="IPR001769">
    <property type="entry name" value="Gingipain"/>
</dbReference>
<name>A0A382V8T9_9ZZZZ</name>
<proteinExistence type="predicted"/>